<accession>A0ABW5AQW9</accession>
<keyword evidence="9" id="KW-1185">Reference proteome</keyword>
<evidence type="ECO:0000256" key="2">
    <source>
        <dbReference type="ARBA" id="ARBA00005297"/>
    </source>
</evidence>
<protein>
    <recommendedName>
        <fullName evidence="3">isochorismate synthase</fullName>
        <ecNumber evidence="3">5.4.4.2</ecNumber>
    </recommendedName>
    <alternativeName>
        <fullName evidence="5">Isochorismate mutase</fullName>
    </alternativeName>
</protein>
<dbReference type="EMBL" id="JBHUHY010000002">
    <property type="protein sequence ID" value="MFD2185388.1"/>
    <property type="molecule type" value="Genomic_DNA"/>
</dbReference>
<evidence type="ECO:0000256" key="6">
    <source>
        <dbReference type="SAM" id="MobiDB-lite"/>
    </source>
</evidence>
<dbReference type="InterPro" id="IPR004561">
    <property type="entry name" value="IsoChor_synthase"/>
</dbReference>
<evidence type="ECO:0000313" key="8">
    <source>
        <dbReference type="EMBL" id="MFD2185388.1"/>
    </source>
</evidence>
<dbReference type="InterPro" id="IPR015890">
    <property type="entry name" value="Chorismate_C"/>
</dbReference>
<comment type="similarity">
    <text evidence="2">Belongs to the isochorismate synthase family.</text>
</comment>
<evidence type="ECO:0000313" key="9">
    <source>
        <dbReference type="Proteomes" id="UP001597344"/>
    </source>
</evidence>
<evidence type="ECO:0000256" key="1">
    <source>
        <dbReference type="ARBA" id="ARBA00000799"/>
    </source>
</evidence>
<organism evidence="8 9">
    <name type="scientific">Aquimarina celericrescens</name>
    <dbReference type="NCBI Taxonomy" id="1964542"/>
    <lineage>
        <taxon>Bacteria</taxon>
        <taxon>Pseudomonadati</taxon>
        <taxon>Bacteroidota</taxon>
        <taxon>Flavobacteriia</taxon>
        <taxon>Flavobacteriales</taxon>
        <taxon>Flavobacteriaceae</taxon>
        <taxon>Aquimarina</taxon>
    </lineage>
</organism>
<comment type="catalytic activity">
    <reaction evidence="1">
        <text>chorismate = isochorismate</text>
        <dbReference type="Rhea" id="RHEA:18985"/>
        <dbReference type="ChEBI" id="CHEBI:29748"/>
        <dbReference type="ChEBI" id="CHEBI:29780"/>
        <dbReference type="EC" id="5.4.4.2"/>
    </reaction>
</comment>
<evidence type="ECO:0000256" key="5">
    <source>
        <dbReference type="ARBA" id="ARBA00041564"/>
    </source>
</evidence>
<dbReference type="GO" id="GO:0008909">
    <property type="term" value="F:isochorismate synthase activity"/>
    <property type="evidence" value="ECO:0007669"/>
    <property type="project" value="UniProtKB-EC"/>
</dbReference>
<dbReference type="Gene3D" id="3.60.120.10">
    <property type="entry name" value="Anthranilate synthase"/>
    <property type="match status" value="1"/>
</dbReference>
<evidence type="ECO:0000256" key="3">
    <source>
        <dbReference type="ARBA" id="ARBA00012824"/>
    </source>
</evidence>
<proteinExistence type="inferred from homology"/>
<reference evidence="9" key="1">
    <citation type="journal article" date="2019" name="Int. J. Syst. Evol. Microbiol.">
        <title>The Global Catalogue of Microorganisms (GCM) 10K type strain sequencing project: providing services to taxonomists for standard genome sequencing and annotation.</title>
        <authorList>
            <consortium name="The Broad Institute Genomics Platform"/>
            <consortium name="The Broad Institute Genome Sequencing Center for Infectious Disease"/>
            <person name="Wu L."/>
            <person name="Ma J."/>
        </authorList>
    </citation>
    <scope>NUCLEOTIDE SEQUENCE [LARGE SCALE GENOMIC DNA]</scope>
    <source>
        <strain evidence="9">DT92</strain>
    </source>
</reference>
<evidence type="ECO:0000256" key="4">
    <source>
        <dbReference type="ARBA" id="ARBA00023235"/>
    </source>
</evidence>
<feature type="domain" description="Chorismate-utilising enzyme C-terminal" evidence="7">
    <location>
        <begin position="103"/>
        <end position="353"/>
    </location>
</feature>
<dbReference type="RefSeq" id="WP_378318351.1">
    <property type="nucleotide sequence ID" value="NZ_JBHUHY010000002.1"/>
</dbReference>
<name>A0ABW5AQW9_9FLAO</name>
<dbReference type="NCBIfam" id="TIGR00543">
    <property type="entry name" value="isochor_syn"/>
    <property type="match status" value="1"/>
</dbReference>
<dbReference type="InterPro" id="IPR005801">
    <property type="entry name" value="ADC_synthase"/>
</dbReference>
<dbReference type="Proteomes" id="UP001597344">
    <property type="component" value="Unassembled WGS sequence"/>
</dbReference>
<feature type="region of interest" description="Disordered" evidence="6">
    <location>
        <begin position="77"/>
        <end position="103"/>
    </location>
</feature>
<keyword evidence="4 8" id="KW-0413">Isomerase</keyword>
<dbReference type="Pfam" id="PF00425">
    <property type="entry name" value="Chorismate_bind"/>
    <property type="match status" value="1"/>
</dbReference>
<evidence type="ECO:0000259" key="7">
    <source>
        <dbReference type="Pfam" id="PF00425"/>
    </source>
</evidence>
<sequence length="362" mass="41331">MSISDVYAKIKEQLDEQLPFVVYRKSDSLELNVFLQENDIKYLVEDYDISGFVFAPFDSNEPILLIPSEHSKKLTASLSDELESNDKNSSHNRITSSENLKDKETHKRLIEKGIQAIASGNFKKVVLSRKEETSQFEFLNPLLLFQRLLDNYPTAFVYYWYHPKVGAWLGATPETLLHSKNNEIFTMSLAGTQPYQEDTPVTWGSKEIDEQEIVTQYILKKLDPVLSNITASKAYTYRAGSLLHLRTDIKGTLNSEVQGVEDIIKILHPTPAVCGLPKEETQSFIRQYEGYDRKFYTGFLGELNMSHGAEIESNLFVNLRCMEVKGNTAILYVGGGITKDSIPEKEWEETVKKTETMRKVLF</sequence>
<dbReference type="EC" id="5.4.4.2" evidence="3"/>
<dbReference type="PANTHER" id="PTHR42839">
    <property type="entry name" value="ISOCHORISMATE SYNTHASE ENTC"/>
    <property type="match status" value="1"/>
</dbReference>
<dbReference type="PANTHER" id="PTHR42839:SF2">
    <property type="entry name" value="ISOCHORISMATE SYNTHASE ENTC"/>
    <property type="match status" value="1"/>
</dbReference>
<comment type="caution">
    <text evidence="8">The sequence shown here is derived from an EMBL/GenBank/DDBJ whole genome shotgun (WGS) entry which is preliminary data.</text>
</comment>
<gene>
    <name evidence="8" type="ORF">ACFSJT_01175</name>
</gene>
<dbReference type="SUPFAM" id="SSF56322">
    <property type="entry name" value="ADC synthase"/>
    <property type="match status" value="1"/>
</dbReference>